<dbReference type="Proteomes" id="UP000321567">
    <property type="component" value="Unassembled WGS sequence"/>
</dbReference>
<feature type="transmembrane region" description="Helical" evidence="1">
    <location>
        <begin position="112"/>
        <end position="129"/>
    </location>
</feature>
<sequence length="176" mass="19392">MPNAVSRARLEREKHDIELHARLRTAHENGLVLVYTNFTHLNRGGSPVFSVADNVGPLLIMLLGSVAFLFVNVFVGLTALLGASLFYVFGVRPWIARRLRERTIRMMFTNIYHWRALWQFGGVIIALAANPRIGCPAPDADWRAIARKFVARAHGPGLGVAGGGLPTRLGEDLAPE</sequence>
<reference evidence="2 3" key="1">
    <citation type="submission" date="2019-07" db="EMBL/GenBank/DDBJ databases">
        <title>Whole genome shotgun sequence of Rhodospirillum oryzae NBRC 107573.</title>
        <authorList>
            <person name="Hosoyama A."/>
            <person name="Uohara A."/>
            <person name="Ohji S."/>
            <person name="Ichikawa N."/>
        </authorList>
    </citation>
    <scope>NUCLEOTIDE SEQUENCE [LARGE SCALE GENOMIC DNA]</scope>
    <source>
        <strain evidence="2 3">NBRC 107573</strain>
    </source>
</reference>
<evidence type="ECO:0000256" key="1">
    <source>
        <dbReference type="SAM" id="Phobius"/>
    </source>
</evidence>
<accession>A0A512H626</accession>
<name>A0A512H626_9PROT</name>
<gene>
    <name evidence="2" type="ORF">ROR02_10090</name>
</gene>
<keyword evidence="1" id="KW-0812">Transmembrane</keyword>
<protein>
    <submittedName>
        <fullName evidence="2">Uncharacterized protein</fullName>
    </submittedName>
</protein>
<keyword evidence="1" id="KW-0472">Membrane</keyword>
<keyword evidence="3" id="KW-1185">Reference proteome</keyword>
<evidence type="ECO:0000313" key="3">
    <source>
        <dbReference type="Proteomes" id="UP000321567"/>
    </source>
</evidence>
<comment type="caution">
    <text evidence="2">The sequence shown here is derived from an EMBL/GenBank/DDBJ whole genome shotgun (WGS) entry which is preliminary data.</text>
</comment>
<dbReference type="RefSeq" id="WP_147162924.1">
    <property type="nucleotide sequence ID" value="NZ_BJZO01000019.1"/>
</dbReference>
<proteinExistence type="predicted"/>
<evidence type="ECO:0000313" key="2">
    <source>
        <dbReference type="EMBL" id="GEO80878.1"/>
    </source>
</evidence>
<dbReference type="OrthoDB" id="7349370at2"/>
<dbReference type="AlphaFoldDB" id="A0A512H626"/>
<organism evidence="2 3">
    <name type="scientific">Pararhodospirillum oryzae</name>
    <dbReference type="NCBI Taxonomy" id="478448"/>
    <lineage>
        <taxon>Bacteria</taxon>
        <taxon>Pseudomonadati</taxon>
        <taxon>Pseudomonadota</taxon>
        <taxon>Alphaproteobacteria</taxon>
        <taxon>Rhodospirillales</taxon>
        <taxon>Rhodospirillaceae</taxon>
        <taxon>Pararhodospirillum</taxon>
    </lineage>
</organism>
<feature type="transmembrane region" description="Helical" evidence="1">
    <location>
        <begin position="58"/>
        <end position="91"/>
    </location>
</feature>
<dbReference type="EMBL" id="BJZO01000019">
    <property type="protein sequence ID" value="GEO80878.1"/>
    <property type="molecule type" value="Genomic_DNA"/>
</dbReference>
<keyword evidence="1" id="KW-1133">Transmembrane helix</keyword>